<sequence>MAMHFYKRKGMLESMDSGRYYECDMSTGMIAKNNDMHTTMKLFTVYATLVVKIINL</sequence>
<dbReference type="AlphaFoldDB" id="U4LDF1"/>
<name>U4LDF1_PYROM</name>
<evidence type="ECO:0000313" key="2">
    <source>
        <dbReference type="Proteomes" id="UP000018144"/>
    </source>
</evidence>
<dbReference type="Proteomes" id="UP000018144">
    <property type="component" value="Unassembled WGS sequence"/>
</dbReference>
<organism evidence="1 2">
    <name type="scientific">Pyronema omphalodes (strain CBS 100304)</name>
    <name type="common">Pyronema confluens</name>
    <dbReference type="NCBI Taxonomy" id="1076935"/>
    <lineage>
        <taxon>Eukaryota</taxon>
        <taxon>Fungi</taxon>
        <taxon>Dikarya</taxon>
        <taxon>Ascomycota</taxon>
        <taxon>Pezizomycotina</taxon>
        <taxon>Pezizomycetes</taxon>
        <taxon>Pezizales</taxon>
        <taxon>Pyronemataceae</taxon>
        <taxon>Pyronema</taxon>
    </lineage>
</organism>
<accession>U4LDF1</accession>
<evidence type="ECO:0000313" key="1">
    <source>
        <dbReference type="EMBL" id="CCX29878.1"/>
    </source>
</evidence>
<dbReference type="EMBL" id="HF935391">
    <property type="protein sequence ID" value="CCX29878.1"/>
    <property type="molecule type" value="Genomic_DNA"/>
</dbReference>
<proteinExistence type="predicted"/>
<reference evidence="1 2" key="1">
    <citation type="journal article" date="2013" name="PLoS Genet.">
        <title>The genome and development-dependent transcriptomes of Pyronema confluens: a window into fungal evolution.</title>
        <authorList>
            <person name="Traeger S."/>
            <person name="Altegoer F."/>
            <person name="Freitag M."/>
            <person name="Gabaldon T."/>
            <person name="Kempken F."/>
            <person name="Kumar A."/>
            <person name="Marcet-Houben M."/>
            <person name="Poggeler S."/>
            <person name="Stajich J.E."/>
            <person name="Nowrousian M."/>
        </authorList>
    </citation>
    <scope>NUCLEOTIDE SEQUENCE [LARGE SCALE GENOMIC DNA]</scope>
    <source>
        <strain evidence="2">CBS 100304</strain>
        <tissue evidence="1">Vegetative mycelium</tissue>
    </source>
</reference>
<keyword evidence="2" id="KW-1185">Reference proteome</keyword>
<protein>
    <submittedName>
        <fullName evidence="1">Uncharacterized protein</fullName>
    </submittedName>
</protein>
<gene>
    <name evidence="1" type="ORF">PCON_07675</name>
</gene>